<organism evidence="1 2">
    <name type="scientific">Musicola paradisiaca (strain Ech703)</name>
    <name type="common">Dickeya paradisiaca</name>
    <name type="synonym">Dickeya dadantii</name>
    <dbReference type="NCBI Taxonomy" id="579405"/>
    <lineage>
        <taxon>Bacteria</taxon>
        <taxon>Pseudomonadati</taxon>
        <taxon>Pseudomonadota</taxon>
        <taxon>Gammaproteobacteria</taxon>
        <taxon>Enterobacterales</taxon>
        <taxon>Pectobacteriaceae</taxon>
        <taxon>Musicola</taxon>
    </lineage>
</organism>
<dbReference type="EMBL" id="CP001654">
    <property type="protein sequence ID" value="ACS87021.1"/>
    <property type="molecule type" value="Genomic_DNA"/>
</dbReference>
<evidence type="ECO:0000313" key="1">
    <source>
        <dbReference type="EMBL" id="ACS87021.1"/>
    </source>
</evidence>
<dbReference type="AlphaFoldDB" id="C6CDF0"/>
<evidence type="ECO:0000313" key="2">
    <source>
        <dbReference type="Proteomes" id="UP000002734"/>
    </source>
</evidence>
<keyword evidence="2" id="KW-1185">Reference proteome</keyword>
<accession>C6CDF0</accession>
<dbReference type="Proteomes" id="UP000002734">
    <property type="component" value="Chromosome"/>
</dbReference>
<name>C6CDF0_MUSP7</name>
<reference evidence="1" key="1">
    <citation type="submission" date="2009-06" db="EMBL/GenBank/DDBJ databases">
        <title>Complete sequence of Dickeya dadantii Ech703.</title>
        <authorList>
            <consortium name="US DOE Joint Genome Institute"/>
            <person name="Lucas S."/>
            <person name="Copeland A."/>
            <person name="Lapidus A."/>
            <person name="Glavina del Rio T."/>
            <person name="Dalin E."/>
            <person name="Tice H."/>
            <person name="Bruce D."/>
            <person name="Goodwin L."/>
            <person name="Pitluck S."/>
            <person name="Chertkov O."/>
            <person name="Brettin T."/>
            <person name="Detter J.C."/>
            <person name="Han C."/>
            <person name="Larimer F."/>
            <person name="Land M."/>
            <person name="Hauser L."/>
            <person name="Kyrpides N."/>
            <person name="Mikhailova N."/>
            <person name="Balakrishnan V."/>
            <person name="Glasner J."/>
            <person name="Perna N.T."/>
        </authorList>
    </citation>
    <scope>NUCLEOTIDE SEQUENCE [LARGE SCALE GENOMIC DNA]</scope>
    <source>
        <strain evidence="1">Ech703</strain>
    </source>
</reference>
<gene>
    <name evidence="1" type="ordered locus">Dd703_3259</name>
</gene>
<sequence length="65" mass="7763">MIKRPKDSAYLDDRRLVKADIVLTIEKKIILLPLIVLRGLSVKEEVQHRLINKLTYCNSYFRFQF</sequence>
<dbReference type="KEGG" id="dda:Dd703_3259"/>
<proteinExistence type="predicted"/>
<dbReference type="HOGENOM" id="CLU_2842721_0_0_6"/>
<protein>
    <submittedName>
        <fullName evidence="1">Uncharacterized protein</fullName>
    </submittedName>
</protein>